<dbReference type="Gene3D" id="3.40.190.290">
    <property type="match status" value="1"/>
</dbReference>
<name>A0A9X1S633_9MICC</name>
<feature type="domain" description="HTH lysR-type" evidence="5">
    <location>
        <begin position="1"/>
        <end position="58"/>
    </location>
</feature>
<dbReference type="SUPFAM" id="SSF53850">
    <property type="entry name" value="Periplasmic binding protein-like II"/>
    <property type="match status" value="1"/>
</dbReference>
<comment type="caution">
    <text evidence="6">The sequence shown here is derived from an EMBL/GenBank/DDBJ whole genome shotgun (WGS) entry which is preliminary data.</text>
</comment>
<keyword evidence="4" id="KW-0804">Transcription</keyword>
<dbReference type="PANTHER" id="PTHR30419">
    <property type="entry name" value="HTH-TYPE TRANSCRIPTIONAL REGULATOR YBHD"/>
    <property type="match status" value="1"/>
</dbReference>
<dbReference type="PROSITE" id="PS50931">
    <property type="entry name" value="HTH_LYSR"/>
    <property type="match status" value="1"/>
</dbReference>
<dbReference type="InterPro" id="IPR036390">
    <property type="entry name" value="WH_DNA-bd_sf"/>
</dbReference>
<dbReference type="PRINTS" id="PR00039">
    <property type="entry name" value="HTHLYSR"/>
</dbReference>
<keyword evidence="3" id="KW-0238">DNA-binding</keyword>
<dbReference type="InterPro" id="IPR036388">
    <property type="entry name" value="WH-like_DNA-bd_sf"/>
</dbReference>
<dbReference type="InterPro" id="IPR005119">
    <property type="entry name" value="LysR_subst-bd"/>
</dbReference>
<gene>
    <name evidence="6" type="ORF">LJ751_08475</name>
</gene>
<dbReference type="EMBL" id="JAJFZP010000006">
    <property type="protein sequence ID" value="MCC3269398.1"/>
    <property type="molecule type" value="Genomic_DNA"/>
</dbReference>
<dbReference type="GO" id="GO:0003700">
    <property type="term" value="F:DNA-binding transcription factor activity"/>
    <property type="evidence" value="ECO:0007669"/>
    <property type="project" value="InterPro"/>
</dbReference>
<organism evidence="6 7">
    <name type="scientific">Arthrobacter gengyunqii</name>
    <dbReference type="NCBI Taxonomy" id="2886940"/>
    <lineage>
        <taxon>Bacteria</taxon>
        <taxon>Bacillati</taxon>
        <taxon>Actinomycetota</taxon>
        <taxon>Actinomycetes</taxon>
        <taxon>Micrococcales</taxon>
        <taxon>Micrococcaceae</taxon>
        <taxon>Arthrobacter</taxon>
    </lineage>
</organism>
<evidence type="ECO:0000256" key="4">
    <source>
        <dbReference type="ARBA" id="ARBA00023163"/>
    </source>
</evidence>
<dbReference type="Pfam" id="PF00126">
    <property type="entry name" value="HTH_1"/>
    <property type="match status" value="1"/>
</dbReference>
<proteinExistence type="inferred from homology"/>
<dbReference type="RefSeq" id="WP_227907830.1">
    <property type="nucleotide sequence ID" value="NZ_CP095461.1"/>
</dbReference>
<evidence type="ECO:0000256" key="2">
    <source>
        <dbReference type="ARBA" id="ARBA00023015"/>
    </source>
</evidence>
<dbReference type="InterPro" id="IPR050950">
    <property type="entry name" value="HTH-type_LysR_regulators"/>
</dbReference>
<comment type="similarity">
    <text evidence="1">Belongs to the LysR transcriptional regulatory family.</text>
</comment>
<dbReference type="InterPro" id="IPR000847">
    <property type="entry name" value="LysR_HTH_N"/>
</dbReference>
<evidence type="ECO:0000256" key="1">
    <source>
        <dbReference type="ARBA" id="ARBA00009437"/>
    </source>
</evidence>
<dbReference type="Proteomes" id="UP001139264">
    <property type="component" value="Unassembled WGS sequence"/>
</dbReference>
<protein>
    <submittedName>
        <fullName evidence="6">LysR family transcriptional regulator</fullName>
    </submittedName>
</protein>
<evidence type="ECO:0000313" key="6">
    <source>
        <dbReference type="EMBL" id="MCC3269398.1"/>
    </source>
</evidence>
<evidence type="ECO:0000313" key="7">
    <source>
        <dbReference type="Proteomes" id="UP001139264"/>
    </source>
</evidence>
<sequence length="316" mass="33900">MDVRHLKYFLAVVDHQGFTRAAERLLIAQPSLSQTIKSLERDLGVPLFHRVGRNVVLSEAGRELVGPARVVVRDLEAARSAIDELKGMRRGRLDVIAMPSPAIEPLTSIIAAYARTHPTVTVNVEAAFTSDDVVAAVRDGSSEIGLLGADRPFRAADIDVLPLGKQPLMLVLNPCSDLFPPAERNEDDFACGLTLRWEDLAGQRMVVSQRGSLMRWAVDEALANGVDLEIAVEVAHRTSVLPLVLAGLGHAVLPSSWSLLARQSGLRTARLDPEVLLHVCALSRAAELTPAARAFLGVAAGQQPDMTSIGEASPVG</sequence>
<dbReference type="AlphaFoldDB" id="A0A9X1S633"/>
<dbReference type="SUPFAM" id="SSF46785">
    <property type="entry name" value="Winged helix' DNA-binding domain"/>
    <property type="match status" value="1"/>
</dbReference>
<dbReference type="GO" id="GO:0003677">
    <property type="term" value="F:DNA binding"/>
    <property type="evidence" value="ECO:0007669"/>
    <property type="project" value="UniProtKB-KW"/>
</dbReference>
<evidence type="ECO:0000259" key="5">
    <source>
        <dbReference type="PROSITE" id="PS50931"/>
    </source>
</evidence>
<reference evidence="6" key="1">
    <citation type="submission" date="2021-10" db="EMBL/GenBank/DDBJ databases">
        <title>Novel species in genus Arthrobacter.</title>
        <authorList>
            <person name="Liu Y."/>
        </authorList>
    </citation>
    <scope>NUCLEOTIDE SEQUENCE</scope>
    <source>
        <strain evidence="6">Zg-Y809</strain>
    </source>
</reference>
<dbReference type="FunFam" id="1.10.10.10:FF:000001">
    <property type="entry name" value="LysR family transcriptional regulator"/>
    <property type="match status" value="1"/>
</dbReference>
<dbReference type="Gene3D" id="1.10.10.10">
    <property type="entry name" value="Winged helix-like DNA-binding domain superfamily/Winged helix DNA-binding domain"/>
    <property type="match status" value="1"/>
</dbReference>
<evidence type="ECO:0000256" key="3">
    <source>
        <dbReference type="ARBA" id="ARBA00023125"/>
    </source>
</evidence>
<accession>A0A9X1S633</accession>
<dbReference type="Pfam" id="PF03466">
    <property type="entry name" value="LysR_substrate"/>
    <property type="match status" value="1"/>
</dbReference>
<keyword evidence="2" id="KW-0805">Transcription regulation</keyword>
<dbReference type="GO" id="GO:0005829">
    <property type="term" value="C:cytosol"/>
    <property type="evidence" value="ECO:0007669"/>
    <property type="project" value="TreeGrafter"/>
</dbReference>